<evidence type="ECO:0000313" key="9">
    <source>
        <dbReference type="Proteomes" id="UP001515480"/>
    </source>
</evidence>
<name>A0AB34KC04_PRYPA</name>
<evidence type="ECO:0000256" key="1">
    <source>
        <dbReference type="ARBA" id="ARBA00004141"/>
    </source>
</evidence>
<feature type="compositionally biased region" description="Low complexity" evidence="7">
    <location>
        <begin position="1"/>
        <end position="23"/>
    </location>
</feature>
<feature type="transmembrane region" description="Helical" evidence="6">
    <location>
        <begin position="100"/>
        <end position="119"/>
    </location>
</feature>
<gene>
    <name evidence="8" type="ORF">AB1Y20_001553</name>
</gene>
<proteinExistence type="inferred from homology"/>
<feature type="transmembrane region" description="Helical" evidence="6">
    <location>
        <begin position="230"/>
        <end position="251"/>
    </location>
</feature>
<keyword evidence="4 6" id="KW-1133">Transmembrane helix</keyword>
<dbReference type="GO" id="GO:0005737">
    <property type="term" value="C:cytoplasm"/>
    <property type="evidence" value="ECO:0007669"/>
    <property type="project" value="TreeGrafter"/>
</dbReference>
<keyword evidence="3 6" id="KW-0812">Transmembrane</keyword>
<evidence type="ECO:0000256" key="7">
    <source>
        <dbReference type="SAM" id="MobiDB-lite"/>
    </source>
</evidence>
<evidence type="ECO:0000256" key="6">
    <source>
        <dbReference type="RuleBase" id="RU363053"/>
    </source>
</evidence>
<feature type="transmembrane region" description="Helical" evidence="6">
    <location>
        <begin position="131"/>
        <end position="152"/>
    </location>
</feature>
<protein>
    <submittedName>
        <fullName evidence="8">Uncharacterized protein</fullName>
    </submittedName>
</protein>
<reference evidence="8 9" key="1">
    <citation type="journal article" date="2024" name="Science">
        <title>Giant polyketide synthase enzymes in the biosynthesis of giant marine polyether toxins.</title>
        <authorList>
            <person name="Fallon T.R."/>
            <person name="Shende V.V."/>
            <person name="Wierzbicki I.H."/>
            <person name="Pendleton A.L."/>
            <person name="Watervoot N.F."/>
            <person name="Auber R.P."/>
            <person name="Gonzalez D.J."/>
            <person name="Wisecaver J.H."/>
            <person name="Moore B.S."/>
        </authorList>
    </citation>
    <scope>NUCLEOTIDE SEQUENCE [LARGE SCALE GENOMIC DNA]</scope>
    <source>
        <strain evidence="8 9">12B1</strain>
    </source>
</reference>
<dbReference type="PANTHER" id="PTHR11266">
    <property type="entry name" value="PEROXISOMAL MEMBRANE PROTEIN 2, PXMP2 MPV17"/>
    <property type="match status" value="1"/>
</dbReference>
<dbReference type="Pfam" id="PF04117">
    <property type="entry name" value="Mpv17_PMP22"/>
    <property type="match status" value="1"/>
</dbReference>
<evidence type="ECO:0000256" key="5">
    <source>
        <dbReference type="ARBA" id="ARBA00023136"/>
    </source>
</evidence>
<evidence type="ECO:0000313" key="8">
    <source>
        <dbReference type="EMBL" id="KAL1530653.1"/>
    </source>
</evidence>
<accession>A0AB34KC04</accession>
<comment type="subcellular location">
    <subcellularLocation>
        <location evidence="1">Membrane</location>
        <topology evidence="1">Multi-pass membrane protein</topology>
    </subcellularLocation>
</comment>
<comment type="similarity">
    <text evidence="2 6">Belongs to the peroxisomal membrane protein PXMP2/4 family.</text>
</comment>
<organism evidence="8 9">
    <name type="scientific">Prymnesium parvum</name>
    <name type="common">Toxic golden alga</name>
    <dbReference type="NCBI Taxonomy" id="97485"/>
    <lineage>
        <taxon>Eukaryota</taxon>
        <taxon>Haptista</taxon>
        <taxon>Haptophyta</taxon>
        <taxon>Prymnesiophyceae</taxon>
        <taxon>Prymnesiales</taxon>
        <taxon>Prymnesiaceae</taxon>
        <taxon>Prymnesium</taxon>
    </lineage>
</organism>
<sequence>MPPRTPSKSPSKSPAKTRPASPAMRRTPRHAKPPSRLGQNDDWGVSSPAKWVSETVTTRKAREEELYKERLAFVEHLNEEVDAKGKPGLLARYETLMSEYMWLATIVQSVVLTVVGFAVGQLIKGEAITGALAGQWAGWGVISSITSLPYFLWLNRQKFGASSETNALLKALFNQAGFSQLQNVLFLSYWALLTGKDPVIAITTGMLSQAKLSVSFWLPSDLINLYLVPLHAQMLWNAVLGIMWSALLAYFY</sequence>
<feature type="region of interest" description="Disordered" evidence="7">
    <location>
        <begin position="1"/>
        <end position="46"/>
    </location>
</feature>
<evidence type="ECO:0000256" key="2">
    <source>
        <dbReference type="ARBA" id="ARBA00006824"/>
    </source>
</evidence>
<dbReference type="GO" id="GO:0016020">
    <property type="term" value="C:membrane"/>
    <property type="evidence" value="ECO:0007669"/>
    <property type="project" value="UniProtKB-SubCell"/>
</dbReference>
<dbReference type="InterPro" id="IPR007248">
    <property type="entry name" value="Mpv17_PMP22"/>
</dbReference>
<dbReference type="EMBL" id="JBGBPQ010000001">
    <property type="protein sequence ID" value="KAL1530653.1"/>
    <property type="molecule type" value="Genomic_DNA"/>
</dbReference>
<evidence type="ECO:0000256" key="3">
    <source>
        <dbReference type="ARBA" id="ARBA00022692"/>
    </source>
</evidence>
<comment type="caution">
    <text evidence="8">The sequence shown here is derived from an EMBL/GenBank/DDBJ whole genome shotgun (WGS) entry which is preliminary data.</text>
</comment>
<keyword evidence="9" id="KW-1185">Reference proteome</keyword>
<dbReference type="Proteomes" id="UP001515480">
    <property type="component" value="Unassembled WGS sequence"/>
</dbReference>
<evidence type="ECO:0000256" key="4">
    <source>
        <dbReference type="ARBA" id="ARBA00022989"/>
    </source>
</evidence>
<dbReference type="AlphaFoldDB" id="A0AB34KC04"/>
<keyword evidence="5 6" id="KW-0472">Membrane</keyword>